<dbReference type="GO" id="GO:0005634">
    <property type="term" value="C:nucleus"/>
    <property type="evidence" value="ECO:0007669"/>
    <property type="project" value="UniProtKB-SubCell"/>
</dbReference>
<dbReference type="Gene3D" id="2.30.30.140">
    <property type="match status" value="3"/>
</dbReference>
<dbReference type="InterPro" id="IPR002515">
    <property type="entry name" value="Znf_C2H2C"/>
</dbReference>
<dbReference type="PANTHER" id="PTHR12247">
    <property type="entry name" value="POLYCOMB GROUP PROTEIN"/>
    <property type="match status" value="1"/>
</dbReference>
<dbReference type="Pfam" id="PF01530">
    <property type="entry name" value="zf-C2HC"/>
    <property type="match status" value="1"/>
</dbReference>
<proteinExistence type="predicted"/>
<feature type="region of interest" description="Disordered" evidence="11">
    <location>
        <begin position="840"/>
        <end position="863"/>
    </location>
</feature>
<dbReference type="EMBL" id="CAXLJL010000667">
    <property type="protein sequence ID" value="CAL5139877.1"/>
    <property type="molecule type" value="Genomic_DNA"/>
</dbReference>
<evidence type="ECO:0000256" key="11">
    <source>
        <dbReference type="SAM" id="MobiDB-lite"/>
    </source>
</evidence>
<dbReference type="SMART" id="SM00384">
    <property type="entry name" value="AT_hook"/>
    <property type="match status" value="2"/>
</dbReference>
<dbReference type="SUPFAM" id="SSF103637">
    <property type="entry name" value="CCHHC domain"/>
    <property type="match status" value="1"/>
</dbReference>
<dbReference type="Pfam" id="PF02178">
    <property type="entry name" value="AT_hook"/>
    <property type="match status" value="2"/>
</dbReference>
<dbReference type="InterPro" id="IPR017956">
    <property type="entry name" value="AT_hook_DNA-bd_motif"/>
</dbReference>
<dbReference type="SUPFAM" id="SSF63748">
    <property type="entry name" value="Tudor/PWWP/MBT"/>
    <property type="match status" value="3"/>
</dbReference>
<dbReference type="SMART" id="SM00454">
    <property type="entry name" value="SAM"/>
    <property type="match status" value="1"/>
</dbReference>
<feature type="compositionally biased region" description="Low complexity" evidence="11">
    <location>
        <begin position="460"/>
        <end position="474"/>
    </location>
</feature>
<dbReference type="InterPro" id="IPR001660">
    <property type="entry name" value="SAM"/>
</dbReference>
<evidence type="ECO:0000256" key="5">
    <source>
        <dbReference type="ARBA" id="ARBA00022833"/>
    </source>
</evidence>
<keyword evidence="5" id="KW-0862">Zinc</keyword>
<evidence type="ECO:0000256" key="7">
    <source>
        <dbReference type="ARBA" id="ARBA00023015"/>
    </source>
</evidence>
<keyword evidence="4" id="KW-0863">Zinc-finger</keyword>
<feature type="repeat" description="MBT" evidence="10">
    <location>
        <begin position="345"/>
        <end position="445"/>
    </location>
</feature>
<feature type="repeat" description="MBT" evidence="10">
    <location>
        <begin position="232"/>
        <end position="335"/>
    </location>
</feature>
<dbReference type="GO" id="GO:0008270">
    <property type="term" value="F:zinc ion binding"/>
    <property type="evidence" value="ECO:0007669"/>
    <property type="project" value="UniProtKB-KW"/>
</dbReference>
<dbReference type="GO" id="GO:0006325">
    <property type="term" value="P:chromatin organization"/>
    <property type="evidence" value="ECO:0007669"/>
    <property type="project" value="UniProtKB-KW"/>
</dbReference>
<evidence type="ECO:0000256" key="4">
    <source>
        <dbReference type="ARBA" id="ARBA00022771"/>
    </source>
</evidence>
<feature type="region of interest" description="Disordered" evidence="11">
    <location>
        <begin position="625"/>
        <end position="674"/>
    </location>
</feature>
<evidence type="ECO:0000313" key="13">
    <source>
        <dbReference type="EMBL" id="CAL5139877.1"/>
    </source>
</evidence>
<feature type="compositionally biased region" description="Polar residues" evidence="11">
    <location>
        <begin position="847"/>
        <end position="863"/>
    </location>
</feature>
<dbReference type="CDD" id="cd20102">
    <property type="entry name" value="MBT_L3MBTL1-like_rpt2"/>
    <property type="match status" value="1"/>
</dbReference>
<dbReference type="InterPro" id="IPR036060">
    <property type="entry name" value="Znf_C2H2C_sf"/>
</dbReference>
<dbReference type="SUPFAM" id="SSF47769">
    <property type="entry name" value="SAM/Pointed domain"/>
    <property type="match status" value="1"/>
</dbReference>
<keyword evidence="7" id="KW-0805">Transcription regulation</keyword>
<evidence type="ECO:0000259" key="12">
    <source>
        <dbReference type="PROSITE" id="PS50105"/>
    </source>
</evidence>
<dbReference type="PROSITE" id="PS51079">
    <property type="entry name" value="MBT"/>
    <property type="match status" value="3"/>
</dbReference>
<feature type="compositionally biased region" description="Low complexity" evidence="11">
    <location>
        <begin position="625"/>
        <end position="643"/>
    </location>
</feature>
<dbReference type="GO" id="GO:0003682">
    <property type="term" value="F:chromatin binding"/>
    <property type="evidence" value="ECO:0007669"/>
    <property type="project" value="TreeGrafter"/>
</dbReference>
<evidence type="ECO:0000313" key="14">
    <source>
        <dbReference type="Proteomes" id="UP001497525"/>
    </source>
</evidence>
<dbReference type="PROSITE" id="PS51802">
    <property type="entry name" value="ZF_CCHHC"/>
    <property type="match status" value="1"/>
</dbReference>
<keyword evidence="6" id="KW-0156">Chromatin regulator</keyword>
<dbReference type="Pfam" id="PF00536">
    <property type="entry name" value="SAM_1"/>
    <property type="match status" value="1"/>
</dbReference>
<feature type="region of interest" description="Disordered" evidence="11">
    <location>
        <begin position="1"/>
        <end position="99"/>
    </location>
</feature>
<evidence type="ECO:0000256" key="3">
    <source>
        <dbReference type="ARBA" id="ARBA00022737"/>
    </source>
</evidence>
<comment type="subcellular location">
    <subcellularLocation>
        <location evidence="1">Nucleus</location>
    </subcellularLocation>
</comment>
<dbReference type="Proteomes" id="UP001497525">
    <property type="component" value="Unassembled WGS sequence"/>
</dbReference>
<feature type="compositionally biased region" description="Polar residues" evidence="11">
    <location>
        <begin position="644"/>
        <end position="656"/>
    </location>
</feature>
<dbReference type="InterPro" id="IPR004092">
    <property type="entry name" value="Mbt"/>
</dbReference>
<keyword evidence="2" id="KW-0479">Metal-binding</keyword>
<dbReference type="GO" id="GO:0003677">
    <property type="term" value="F:DNA binding"/>
    <property type="evidence" value="ECO:0007669"/>
    <property type="project" value="InterPro"/>
</dbReference>
<evidence type="ECO:0000256" key="9">
    <source>
        <dbReference type="ARBA" id="ARBA00023242"/>
    </source>
</evidence>
<dbReference type="PANTHER" id="PTHR12247:SF131">
    <property type="entry name" value="LD05287P"/>
    <property type="match status" value="1"/>
</dbReference>
<evidence type="ECO:0000256" key="1">
    <source>
        <dbReference type="ARBA" id="ARBA00004123"/>
    </source>
</evidence>
<sequence>MRKLEKNPEKVPHRNQAAAHGIAAKYRPLLANNDGPRKRVSDPIPDGIQKAHPNVGQIETSYVNGRAGQVGRPRKQRTLDPDLSGTTVHPKDRESRTVVTPNKAAGPFEWTAYLKEVGASAAPASLFFHLPLDIQNECRSVQTNVHNVHPASFKPGQYLEGIDPHHESLFCVLKVIEVVGRRLRLRFVGYPEKYDFWSTVDSPFLFPVGWCAHNKRHLQPPKTYLDRDQTEFSWDSFLGNGKSSVVPRNLFTVPWDCPIDESPAHMFRIGCKLEAVDKRNPTIACVATVKDCVKDYLLIHFDGWDSGFDQWAHISSELLHPVGYCEEQELVLSIPSDWSTRPTGFTWKQYLKETNSKPVPKEAFDKVAKTKASEHFQVGQRLEAVDKRCPQLIRVANVVATAPIGFVTLGYDGWTEKYNICVEASSLDLYPVGYCQVTGHPLQPPPGYDTEEVNGVTGDSQSNSSASSLSGSALQTPGCSTPGCKGYGHVKGPRYSTHQRVSGCPYAECNLKRDLIRAHERLSYSNIVPNVPDSTSLSQMPKLVQASGTNSFISACSAQELTSAQCLSPDSSSKSDPFPLACTTHAVVTTAQCSFPTSHVSSSPKCEQNNCTIPKSPLAPVLTVTTNTSPPSSINSKSNTSMNYQEAQSSDSSVLTAVTEPAVSPNPPLTAPLDLSLERNKKDGYITDQKSSGAHCASTFDWPGSPARELKQGAGEAMDTAPTDAKPTMNSGIVSSCVDFSPVSVPSTPNYQTFPSNAAEPPRAVSRRSTAGAKRSASALKSEYKQLNQEVKPYPRLAQIANAANEYARQQQPFGVTNLPIKRKRGRPRKYTTLHMIHSSPHHSRPVQFTTTPTLSQSRSTMPQNPYSYPAVLLGQQHGQVSSAVSVPSISNSVTAPTLSLYTPLNVGPTQAAPALYPAGVLFTGNTLSQSAEFSYVNGTAVSSTVSLPLTPSSSAVSSASNCSAFNTNMGVVSTHHTTNASETPKFSTPCEHLPPPQITPDIQSTSSMNFSCNMTSLGQSSSSLDFCSAHTLNGLGTCLNSIVGPTVLTNAVTNTLITPSQKASENTYTRWSPTLVDASLVPVNSVLPGISSQLPFDVRQSGVTAHPEPYASASNWISNNSQTFSLPSTSGLDLMGRLLPQANAALRAAKIAGLPGPHSWNVEMVGNFVSTLPGCKHFACKFTENEIDGAALLCLEQHDLMQILGMKLGPAVKVFSAIQALRRSLMATPIAELGPEHTDAMAAAASCFTSKVLSPIPLVSLSHGVKGADVGPSLPSSDGSSEHSADQMNASIRHSITADKSRKIAVPSSQKSILGEGSISPPS</sequence>
<feature type="domain" description="SAM" evidence="12">
    <location>
        <begin position="1161"/>
        <end position="1225"/>
    </location>
</feature>
<dbReference type="SMART" id="SM00561">
    <property type="entry name" value="MBT"/>
    <property type="match status" value="3"/>
</dbReference>
<name>A0AAV2TTV6_CALDB</name>
<dbReference type="GO" id="GO:0042393">
    <property type="term" value="F:histone binding"/>
    <property type="evidence" value="ECO:0007669"/>
    <property type="project" value="TreeGrafter"/>
</dbReference>
<dbReference type="Pfam" id="PF02820">
    <property type="entry name" value="MBT"/>
    <property type="match status" value="3"/>
</dbReference>
<feature type="region of interest" description="Disordered" evidence="11">
    <location>
        <begin position="441"/>
        <end position="474"/>
    </location>
</feature>
<reference evidence="13" key="1">
    <citation type="submission" date="2024-06" db="EMBL/GenBank/DDBJ databases">
        <authorList>
            <person name="Liu X."/>
            <person name="Lenzi L."/>
            <person name="Haldenby T S."/>
            <person name="Uol C."/>
        </authorList>
    </citation>
    <scope>NUCLEOTIDE SEQUENCE</scope>
</reference>
<gene>
    <name evidence="13" type="ORF">CDAUBV1_LOCUS15072</name>
</gene>
<evidence type="ECO:0000256" key="2">
    <source>
        <dbReference type="ARBA" id="ARBA00022723"/>
    </source>
</evidence>
<dbReference type="GO" id="GO:0045892">
    <property type="term" value="P:negative regulation of DNA-templated transcription"/>
    <property type="evidence" value="ECO:0007669"/>
    <property type="project" value="TreeGrafter"/>
</dbReference>
<evidence type="ECO:0000256" key="6">
    <source>
        <dbReference type="ARBA" id="ARBA00022853"/>
    </source>
</evidence>
<feature type="compositionally biased region" description="Basic and acidic residues" evidence="11">
    <location>
        <begin position="1"/>
        <end position="12"/>
    </location>
</feature>
<keyword evidence="3" id="KW-0677">Repeat</keyword>
<comment type="caution">
    <text evidence="13">The sequence shown here is derived from an EMBL/GenBank/DDBJ whole genome shotgun (WGS) entry which is preliminary data.</text>
</comment>
<feature type="region of interest" description="Disordered" evidence="11">
    <location>
        <begin position="1271"/>
        <end position="1324"/>
    </location>
</feature>
<keyword evidence="8" id="KW-0804">Transcription</keyword>
<dbReference type="Gene3D" id="1.10.150.50">
    <property type="entry name" value="Transcription Factor, Ets-1"/>
    <property type="match status" value="1"/>
</dbReference>
<protein>
    <recommendedName>
        <fullName evidence="12">SAM domain-containing protein</fullName>
    </recommendedName>
</protein>
<accession>A0AAV2TTV6</accession>
<organism evidence="13 14">
    <name type="scientific">Calicophoron daubneyi</name>
    <name type="common">Rumen fluke</name>
    <name type="synonym">Paramphistomum daubneyi</name>
    <dbReference type="NCBI Taxonomy" id="300641"/>
    <lineage>
        <taxon>Eukaryota</taxon>
        <taxon>Metazoa</taxon>
        <taxon>Spiralia</taxon>
        <taxon>Lophotrochozoa</taxon>
        <taxon>Platyhelminthes</taxon>
        <taxon>Trematoda</taxon>
        <taxon>Digenea</taxon>
        <taxon>Plagiorchiida</taxon>
        <taxon>Pronocephalata</taxon>
        <taxon>Paramphistomoidea</taxon>
        <taxon>Paramphistomidae</taxon>
        <taxon>Calicophoron</taxon>
    </lineage>
</organism>
<evidence type="ECO:0000256" key="8">
    <source>
        <dbReference type="ARBA" id="ARBA00023163"/>
    </source>
</evidence>
<evidence type="ECO:0000256" key="10">
    <source>
        <dbReference type="PROSITE-ProRule" id="PRU00459"/>
    </source>
</evidence>
<dbReference type="PROSITE" id="PS50105">
    <property type="entry name" value="SAM_DOMAIN"/>
    <property type="match status" value="1"/>
</dbReference>
<feature type="repeat" description="MBT" evidence="10">
    <location>
        <begin position="108"/>
        <end position="221"/>
    </location>
</feature>
<feature type="region of interest" description="Disordered" evidence="11">
    <location>
        <begin position="752"/>
        <end position="781"/>
    </location>
</feature>
<keyword evidence="9" id="KW-0539">Nucleus</keyword>
<dbReference type="Gene3D" id="4.10.320.30">
    <property type="match status" value="1"/>
</dbReference>
<dbReference type="InterPro" id="IPR050548">
    <property type="entry name" value="PcG_chromatin_remod_factors"/>
</dbReference>
<dbReference type="InterPro" id="IPR013761">
    <property type="entry name" value="SAM/pointed_sf"/>
</dbReference>